<sequence length="62" mass="6848">MTDDLMCVREIVFITGKTILFVSEHPVFTSLGFATVVFFMEQGHQPCIQPQPGGTGLCIYVP</sequence>
<dbReference type="Proteomes" id="UP000235965">
    <property type="component" value="Unassembled WGS sequence"/>
</dbReference>
<evidence type="ECO:0000313" key="2">
    <source>
        <dbReference type="Proteomes" id="UP000235965"/>
    </source>
</evidence>
<name>A0A2J7PEU3_9NEOP</name>
<keyword evidence="2" id="KW-1185">Reference proteome</keyword>
<dbReference type="AlphaFoldDB" id="A0A2J7PEU3"/>
<accession>A0A2J7PEU3</accession>
<dbReference type="InParanoid" id="A0A2J7PEU3"/>
<evidence type="ECO:0000313" key="1">
    <source>
        <dbReference type="EMBL" id="PNF14853.1"/>
    </source>
</evidence>
<protein>
    <submittedName>
        <fullName evidence="1">Uncharacterized protein</fullName>
    </submittedName>
</protein>
<dbReference type="EMBL" id="NEVH01026088">
    <property type="protein sequence ID" value="PNF14853.1"/>
    <property type="molecule type" value="Genomic_DNA"/>
</dbReference>
<gene>
    <name evidence="1" type="ORF">B7P43_G05370</name>
</gene>
<comment type="caution">
    <text evidence="1">The sequence shown here is derived from an EMBL/GenBank/DDBJ whole genome shotgun (WGS) entry which is preliminary data.</text>
</comment>
<organism evidence="1 2">
    <name type="scientific">Cryptotermes secundus</name>
    <dbReference type="NCBI Taxonomy" id="105785"/>
    <lineage>
        <taxon>Eukaryota</taxon>
        <taxon>Metazoa</taxon>
        <taxon>Ecdysozoa</taxon>
        <taxon>Arthropoda</taxon>
        <taxon>Hexapoda</taxon>
        <taxon>Insecta</taxon>
        <taxon>Pterygota</taxon>
        <taxon>Neoptera</taxon>
        <taxon>Polyneoptera</taxon>
        <taxon>Dictyoptera</taxon>
        <taxon>Blattodea</taxon>
        <taxon>Blattoidea</taxon>
        <taxon>Termitoidae</taxon>
        <taxon>Kalotermitidae</taxon>
        <taxon>Cryptotermitinae</taxon>
        <taxon>Cryptotermes</taxon>
    </lineage>
</organism>
<proteinExistence type="predicted"/>
<reference evidence="1 2" key="1">
    <citation type="submission" date="2017-12" db="EMBL/GenBank/DDBJ databases">
        <title>Hemimetabolous genomes reveal molecular basis of termite eusociality.</title>
        <authorList>
            <person name="Harrison M.C."/>
            <person name="Jongepier E."/>
            <person name="Robertson H.M."/>
            <person name="Arning N."/>
            <person name="Bitard-Feildel T."/>
            <person name="Chao H."/>
            <person name="Childers C.P."/>
            <person name="Dinh H."/>
            <person name="Doddapaneni H."/>
            <person name="Dugan S."/>
            <person name="Gowin J."/>
            <person name="Greiner C."/>
            <person name="Han Y."/>
            <person name="Hu H."/>
            <person name="Hughes D.S.T."/>
            <person name="Huylmans A.-K."/>
            <person name="Kemena C."/>
            <person name="Kremer L.P.M."/>
            <person name="Lee S.L."/>
            <person name="Lopez-Ezquerra A."/>
            <person name="Mallet L."/>
            <person name="Monroy-Kuhn J.M."/>
            <person name="Moser A."/>
            <person name="Murali S.C."/>
            <person name="Muzny D.M."/>
            <person name="Otani S."/>
            <person name="Piulachs M.-D."/>
            <person name="Poelchau M."/>
            <person name="Qu J."/>
            <person name="Schaub F."/>
            <person name="Wada-Katsumata A."/>
            <person name="Worley K.C."/>
            <person name="Xie Q."/>
            <person name="Ylla G."/>
            <person name="Poulsen M."/>
            <person name="Gibbs R.A."/>
            <person name="Schal C."/>
            <person name="Richards S."/>
            <person name="Belles X."/>
            <person name="Korb J."/>
            <person name="Bornberg-Bauer E."/>
        </authorList>
    </citation>
    <scope>NUCLEOTIDE SEQUENCE [LARGE SCALE GENOMIC DNA]</scope>
    <source>
        <tissue evidence="1">Whole body</tissue>
    </source>
</reference>